<feature type="active site" description="Nucleophile" evidence="10">
    <location>
        <position position="9"/>
    </location>
</feature>
<comment type="similarity">
    <text evidence="10">In the C-terminal section; belongs to the imidazoleglycerol-phosphate dehydratase family.</text>
</comment>
<reference evidence="11 12" key="1">
    <citation type="submission" date="2021-08" db="EMBL/GenBank/DDBJ databases">
        <title>Muricauda profundi sp. nov., a marine bacterium isolated from deep seawater of the Mariana Trench.</title>
        <authorList>
            <person name="Wei Y."/>
        </authorList>
    </citation>
    <scope>NUCLEOTIDE SEQUENCE [LARGE SCALE GENOMIC DNA]</scope>
    <source>
        <strain evidence="11 12">W52</strain>
    </source>
</reference>
<evidence type="ECO:0000256" key="4">
    <source>
        <dbReference type="ARBA" id="ARBA00022723"/>
    </source>
</evidence>
<comment type="caution">
    <text evidence="10">Lacks conserved residue(s) required for the propagation of feature annotation.</text>
</comment>
<gene>
    <name evidence="10 11" type="primary">hisB</name>
    <name evidence="11" type="ORF">K1F36_01045</name>
</gene>
<keyword evidence="5 10" id="KW-0378">Hydrolase</keyword>
<keyword evidence="6 10" id="KW-0460">Magnesium</keyword>
<dbReference type="InterPro" id="IPR036412">
    <property type="entry name" value="HAD-like_sf"/>
</dbReference>
<feature type="region of interest" description="Imidazoleglycerol-phosphate dehydratase" evidence="10">
    <location>
        <begin position="188"/>
        <end position="378"/>
    </location>
</feature>
<evidence type="ECO:0000313" key="11">
    <source>
        <dbReference type="EMBL" id="MBW8198397.1"/>
    </source>
</evidence>
<dbReference type="InterPro" id="IPR020565">
    <property type="entry name" value="ImidazoleglycerP_deHydtase_CS"/>
</dbReference>
<keyword evidence="8 10" id="KW-0456">Lyase</keyword>
<dbReference type="NCBIfam" id="TIGR01261">
    <property type="entry name" value="hisB_Nterm"/>
    <property type="match status" value="1"/>
</dbReference>
<dbReference type="NCBIfam" id="NF003937">
    <property type="entry name" value="PRK05446.1"/>
    <property type="match status" value="1"/>
</dbReference>
<dbReference type="PANTHER" id="PTHR23133">
    <property type="entry name" value="IMIDAZOLEGLYCEROL-PHOSPHATE DEHYDRATASE HIS7"/>
    <property type="match status" value="1"/>
</dbReference>
<evidence type="ECO:0000256" key="7">
    <source>
        <dbReference type="ARBA" id="ARBA00023102"/>
    </source>
</evidence>
<dbReference type="NCBIfam" id="TIGR01662">
    <property type="entry name" value="HAD-SF-IIIA"/>
    <property type="match status" value="1"/>
</dbReference>
<comment type="cofactor">
    <cofactor evidence="10">
        <name>Mg(2+)</name>
        <dbReference type="ChEBI" id="CHEBI:18420"/>
    </cofactor>
</comment>
<feature type="binding site" evidence="10">
    <location>
        <position position="9"/>
    </location>
    <ligand>
        <name>Mg(2+)</name>
        <dbReference type="ChEBI" id="CHEBI:18420"/>
    </ligand>
</feature>
<feature type="binding site" evidence="10">
    <location>
        <position position="11"/>
    </location>
    <ligand>
        <name>Mg(2+)</name>
        <dbReference type="ChEBI" id="CHEBI:18420"/>
    </ligand>
</feature>
<organism evidence="11 12">
    <name type="scientific">Flagellimonas abyssi</name>
    <dbReference type="NCBI Taxonomy" id="2864871"/>
    <lineage>
        <taxon>Bacteria</taxon>
        <taxon>Pseudomonadati</taxon>
        <taxon>Bacteroidota</taxon>
        <taxon>Flavobacteriia</taxon>
        <taxon>Flavobacteriales</taxon>
        <taxon>Flavobacteriaceae</taxon>
        <taxon>Flagellimonas</taxon>
    </lineage>
</organism>
<dbReference type="SUPFAM" id="SSF54211">
    <property type="entry name" value="Ribosomal protein S5 domain 2-like"/>
    <property type="match status" value="2"/>
</dbReference>
<dbReference type="NCBIfam" id="TIGR01656">
    <property type="entry name" value="Histidinol-ppas"/>
    <property type="match status" value="1"/>
</dbReference>
<dbReference type="InterPro" id="IPR006549">
    <property type="entry name" value="HAD-SF_hydro_IIIA"/>
</dbReference>
<comment type="caution">
    <text evidence="11">The sequence shown here is derived from an EMBL/GenBank/DDBJ whole genome shotgun (WGS) entry which is preliminary data.</text>
</comment>
<accession>A0ABS7ENL0</accession>
<keyword evidence="2 10" id="KW-0963">Cytoplasm</keyword>
<dbReference type="GO" id="GO:0004424">
    <property type="term" value="F:imidazoleglycerol-phosphate dehydratase activity"/>
    <property type="evidence" value="ECO:0007669"/>
    <property type="project" value="UniProtKB-EC"/>
</dbReference>
<dbReference type="InterPro" id="IPR020568">
    <property type="entry name" value="Ribosomal_Su5_D2-typ_SF"/>
</dbReference>
<evidence type="ECO:0000313" key="12">
    <source>
        <dbReference type="Proteomes" id="UP001196136"/>
    </source>
</evidence>
<dbReference type="EMBL" id="JAHZSV010000001">
    <property type="protein sequence ID" value="MBW8198397.1"/>
    <property type="molecule type" value="Genomic_DNA"/>
</dbReference>
<feature type="active site" description="Proton donor" evidence="10">
    <location>
        <position position="11"/>
    </location>
</feature>
<dbReference type="NCBIfam" id="NF002114">
    <property type="entry name" value="PRK00951.2-4"/>
    <property type="match status" value="1"/>
</dbReference>
<dbReference type="Proteomes" id="UP001196136">
    <property type="component" value="Unassembled WGS sequence"/>
</dbReference>
<keyword evidence="3 10" id="KW-0028">Amino-acid biosynthesis</keyword>
<comment type="catalytic activity">
    <reaction evidence="10">
        <text>D-erythro-1-(imidazol-4-yl)glycerol 3-phosphate = 3-(imidazol-4-yl)-2-oxopropyl phosphate + H2O</text>
        <dbReference type="Rhea" id="RHEA:11040"/>
        <dbReference type="ChEBI" id="CHEBI:15377"/>
        <dbReference type="ChEBI" id="CHEBI:57766"/>
        <dbReference type="ChEBI" id="CHEBI:58278"/>
        <dbReference type="EC" id="4.2.1.19"/>
    </reaction>
</comment>
<dbReference type="InterPro" id="IPR023214">
    <property type="entry name" value="HAD_sf"/>
</dbReference>
<comment type="pathway">
    <text evidence="10">Amino-acid biosynthesis; L-histidine biosynthesis; L-histidine from 5-phospho-alpha-D-ribose 1-diphosphate: step 8/9.</text>
</comment>
<sequence>MGKKVLFIDRDGTIIKETVDEQIDAFEKMVFYPKVFTYLGKIAKELDYELVMITNQDGLGTDIFPENTFWPVHNFIIKAFENEGVNFDNVFIDRTFPKDNANTRKPGTGMLTSYFSDEYDLANSFVIGDRLTDVELAKNLGAKGIFINDETHLGTGEITVKREELDEYIALESNDWEKIYEFLKLENRVAEITRKTNETDIYIKINLDGTGKSDINTGLAFFDHMLDQLARHGQMDLEIRVDGDLEVDEHHTIEDTAIALGELFSKALGNKLGIERYGFALPMDDCLAQVAIDFGGRNWLVWDTEFKREKVGDMPTEMFMHFFKSFTDGAKANLNIKAEGTNEHHKIEAIFKAFAKSIKMAVKRDAEKMVLPSTKGML</sequence>
<dbReference type="RefSeq" id="WP_220112143.1">
    <property type="nucleotide sequence ID" value="NZ_JAHZSV010000001.1"/>
</dbReference>
<dbReference type="Gene3D" id="3.40.50.1000">
    <property type="entry name" value="HAD superfamily/HAD-like"/>
    <property type="match status" value="1"/>
</dbReference>
<dbReference type="NCBIfam" id="NF002111">
    <property type="entry name" value="PRK00951.2-1"/>
    <property type="match status" value="1"/>
</dbReference>
<evidence type="ECO:0000256" key="9">
    <source>
        <dbReference type="ARBA" id="ARBA00023268"/>
    </source>
</evidence>
<evidence type="ECO:0000256" key="1">
    <source>
        <dbReference type="ARBA" id="ARBA00005047"/>
    </source>
</evidence>
<keyword evidence="12" id="KW-1185">Reference proteome</keyword>
<dbReference type="InterPro" id="IPR006543">
    <property type="entry name" value="Histidinol-phos"/>
</dbReference>
<comment type="pathway">
    <text evidence="1 10">Amino-acid biosynthesis; L-histidine biosynthesis; L-histidine from 5-phospho-alpha-D-ribose 1-diphosphate: step 6/9.</text>
</comment>
<dbReference type="HAMAP" id="MF_01022">
    <property type="entry name" value="Bifunc_HisB"/>
    <property type="match status" value="1"/>
</dbReference>
<evidence type="ECO:0000256" key="2">
    <source>
        <dbReference type="ARBA" id="ARBA00022490"/>
    </source>
</evidence>
<keyword evidence="7 10" id="KW-0368">Histidine biosynthesis</keyword>
<keyword evidence="9 10" id="KW-0511">Multifunctional enzyme</keyword>
<dbReference type="SUPFAM" id="SSF56784">
    <property type="entry name" value="HAD-like"/>
    <property type="match status" value="1"/>
</dbReference>
<protein>
    <recommendedName>
        <fullName evidence="10">Histidine biosynthesis bifunctional protein HisB</fullName>
    </recommendedName>
    <domain>
        <recommendedName>
            <fullName evidence="10">Histidinol-phosphatase</fullName>
            <ecNumber evidence="10">3.1.3.15</ecNumber>
        </recommendedName>
    </domain>
    <domain>
        <recommendedName>
            <fullName evidence="10">Imidazoleglycerol-phosphate dehydratase</fullName>
            <shortName evidence="10">IGPD</shortName>
            <ecNumber evidence="10">4.2.1.19</ecNumber>
        </recommendedName>
    </domain>
</protein>
<dbReference type="CDD" id="cd07914">
    <property type="entry name" value="IGPD"/>
    <property type="match status" value="1"/>
</dbReference>
<dbReference type="InterPro" id="IPR000807">
    <property type="entry name" value="ImidazoleglycerolP_deHydtase"/>
</dbReference>
<dbReference type="GO" id="GO:0004401">
    <property type="term" value="F:histidinol-phosphatase activity"/>
    <property type="evidence" value="ECO:0007669"/>
    <property type="project" value="UniProtKB-EC"/>
</dbReference>
<dbReference type="Pfam" id="PF13242">
    <property type="entry name" value="Hydrolase_like"/>
    <property type="match status" value="1"/>
</dbReference>
<keyword evidence="4 10" id="KW-0479">Metal-binding</keyword>
<dbReference type="EC" id="4.2.1.19" evidence="10"/>
<feature type="region of interest" description="Histidinol-phosphatase" evidence="10">
    <location>
        <begin position="1"/>
        <end position="187"/>
    </location>
</feature>
<dbReference type="PANTHER" id="PTHR23133:SF2">
    <property type="entry name" value="IMIDAZOLEGLYCEROL-PHOSPHATE DEHYDRATASE"/>
    <property type="match status" value="1"/>
</dbReference>
<evidence type="ECO:0000256" key="5">
    <source>
        <dbReference type="ARBA" id="ARBA00022801"/>
    </source>
</evidence>
<dbReference type="InterPro" id="IPR038494">
    <property type="entry name" value="IGPD_sf"/>
</dbReference>
<dbReference type="HAMAP" id="MF_00076">
    <property type="entry name" value="HisB"/>
    <property type="match status" value="1"/>
</dbReference>
<comment type="catalytic activity">
    <reaction evidence="10">
        <text>L-histidinol phosphate + H2O = L-histidinol + phosphate</text>
        <dbReference type="Rhea" id="RHEA:14465"/>
        <dbReference type="ChEBI" id="CHEBI:15377"/>
        <dbReference type="ChEBI" id="CHEBI:43474"/>
        <dbReference type="ChEBI" id="CHEBI:57699"/>
        <dbReference type="ChEBI" id="CHEBI:57980"/>
        <dbReference type="EC" id="3.1.3.15"/>
    </reaction>
</comment>
<comment type="subcellular location">
    <subcellularLocation>
        <location evidence="10">Cytoplasm</location>
    </subcellularLocation>
</comment>
<dbReference type="InterPro" id="IPR020566">
    <property type="entry name" value="His_synth_bifunc_HisB"/>
</dbReference>
<evidence type="ECO:0000256" key="10">
    <source>
        <dbReference type="HAMAP-Rule" id="MF_01022"/>
    </source>
</evidence>
<dbReference type="Gene3D" id="3.30.230.40">
    <property type="entry name" value="Imidazole glycerol phosphate dehydratase, domain 1"/>
    <property type="match status" value="2"/>
</dbReference>
<evidence type="ECO:0000256" key="6">
    <source>
        <dbReference type="ARBA" id="ARBA00022842"/>
    </source>
</evidence>
<name>A0ABS7ENL0_9FLAO</name>
<evidence type="ECO:0000256" key="8">
    <source>
        <dbReference type="ARBA" id="ARBA00023239"/>
    </source>
</evidence>
<proteinExistence type="inferred from homology"/>
<dbReference type="EC" id="3.1.3.15" evidence="10"/>
<dbReference type="PROSITE" id="PS00954">
    <property type="entry name" value="IGP_DEHYDRATASE_1"/>
    <property type="match status" value="1"/>
</dbReference>
<feature type="binding site" evidence="10">
    <location>
        <position position="129"/>
    </location>
    <ligand>
        <name>Mg(2+)</name>
        <dbReference type="ChEBI" id="CHEBI:18420"/>
    </ligand>
</feature>
<dbReference type="PROSITE" id="PS00955">
    <property type="entry name" value="IGP_DEHYDRATASE_2"/>
    <property type="match status" value="1"/>
</dbReference>
<dbReference type="Pfam" id="PF00475">
    <property type="entry name" value="IGPD"/>
    <property type="match status" value="1"/>
</dbReference>
<comment type="similarity">
    <text evidence="10">In the N-terminal section; belongs to the histidinol-phosphatase family.</text>
</comment>
<evidence type="ECO:0000256" key="3">
    <source>
        <dbReference type="ARBA" id="ARBA00022605"/>
    </source>
</evidence>
<dbReference type="InterPro" id="IPR005954">
    <property type="entry name" value="HisB_N"/>
</dbReference>